<accession>A0AAU7BVH2</accession>
<name>A0AAU7BVH2_9FLAO</name>
<protein>
    <submittedName>
        <fullName evidence="2">Uncharacterized protein</fullName>
    </submittedName>
</protein>
<organism evidence="2">
    <name type="scientific">Pontimicrobium sp. SW4</name>
    <dbReference type="NCBI Taxonomy" id="3153519"/>
    <lineage>
        <taxon>Bacteria</taxon>
        <taxon>Pseudomonadati</taxon>
        <taxon>Bacteroidota</taxon>
        <taxon>Flavobacteriia</taxon>
        <taxon>Flavobacteriales</taxon>
        <taxon>Flavobacteriaceae</taxon>
        <taxon>Pontimicrobium</taxon>
    </lineage>
</organism>
<dbReference type="RefSeq" id="WP_347925302.1">
    <property type="nucleotide sequence ID" value="NZ_CP157199.1"/>
</dbReference>
<evidence type="ECO:0000256" key="1">
    <source>
        <dbReference type="SAM" id="Phobius"/>
    </source>
</evidence>
<evidence type="ECO:0000313" key="2">
    <source>
        <dbReference type="EMBL" id="XBG62226.1"/>
    </source>
</evidence>
<gene>
    <name evidence="2" type="ORF">ABGB03_04820</name>
</gene>
<keyword evidence="1" id="KW-0472">Membrane</keyword>
<keyword evidence="1" id="KW-0812">Transmembrane</keyword>
<keyword evidence="1" id="KW-1133">Transmembrane helix</keyword>
<reference evidence="2" key="1">
    <citation type="submission" date="2024-05" db="EMBL/GenBank/DDBJ databases">
        <title>Pontimicrobium maritimus sp. nov., isolated form sea water.</title>
        <authorList>
            <person name="Muhammad N."/>
            <person name="Vuong T.Q."/>
            <person name="Han H.L."/>
            <person name="Kim S.-G."/>
        </authorList>
    </citation>
    <scope>NUCLEOTIDE SEQUENCE</scope>
    <source>
        <strain evidence="2">SW4</strain>
    </source>
</reference>
<sequence>MKNNLNNIKNAGFKAPKDYFQNLEDQIMDNIKLDVALQNTDDGTGYKMPEGYLDTLEDVIFSKVTKTTNSRVISLFNKQTLIYISGVAAAVLIMLNVFWNSSEISIDSIDNELVENYIINEGINTYEIASLLTGNDDINLDIEIFDDTFNDDSLKDYLLENVNLEDIIDQ</sequence>
<dbReference type="EMBL" id="CP157199">
    <property type="protein sequence ID" value="XBG62226.1"/>
    <property type="molecule type" value="Genomic_DNA"/>
</dbReference>
<dbReference type="AlphaFoldDB" id="A0AAU7BVH2"/>
<feature type="transmembrane region" description="Helical" evidence="1">
    <location>
        <begin position="80"/>
        <end position="99"/>
    </location>
</feature>
<proteinExistence type="predicted"/>